<feature type="compositionally biased region" description="Polar residues" evidence="1">
    <location>
        <begin position="36"/>
        <end position="46"/>
    </location>
</feature>
<dbReference type="EMBL" id="JABBWE010000066">
    <property type="protein sequence ID" value="KAG1788615.1"/>
    <property type="molecule type" value="Genomic_DNA"/>
</dbReference>
<organism evidence="2 3">
    <name type="scientific">Suillus plorans</name>
    <dbReference type="NCBI Taxonomy" id="116603"/>
    <lineage>
        <taxon>Eukaryota</taxon>
        <taxon>Fungi</taxon>
        <taxon>Dikarya</taxon>
        <taxon>Basidiomycota</taxon>
        <taxon>Agaricomycotina</taxon>
        <taxon>Agaricomycetes</taxon>
        <taxon>Agaricomycetidae</taxon>
        <taxon>Boletales</taxon>
        <taxon>Suillineae</taxon>
        <taxon>Suillaceae</taxon>
        <taxon>Suillus</taxon>
    </lineage>
</organism>
<keyword evidence="3" id="KW-1185">Reference proteome</keyword>
<feature type="compositionally biased region" description="Polar residues" evidence="1">
    <location>
        <begin position="65"/>
        <end position="94"/>
    </location>
</feature>
<feature type="compositionally biased region" description="Basic residues" evidence="1">
    <location>
        <begin position="330"/>
        <end position="343"/>
    </location>
</feature>
<protein>
    <submittedName>
        <fullName evidence="2">Uncharacterized protein</fullName>
    </submittedName>
</protein>
<feature type="region of interest" description="Disordered" evidence="1">
    <location>
        <begin position="1"/>
        <end position="114"/>
    </location>
</feature>
<dbReference type="RefSeq" id="XP_041155806.1">
    <property type="nucleotide sequence ID" value="XM_041307314.1"/>
</dbReference>
<name>A0A9P7AGZ8_9AGAM</name>
<dbReference type="Proteomes" id="UP000719766">
    <property type="component" value="Unassembled WGS sequence"/>
</dbReference>
<feature type="compositionally biased region" description="Pro residues" evidence="1">
    <location>
        <begin position="47"/>
        <end position="58"/>
    </location>
</feature>
<sequence length="354" mass="38452">MEELLLPPIPIFSPPPGRLKHLNSQYLRRRGAAGESHTSPSRALQSPPNPILPVPSPPRLGAGYSNCSPKGPATQQGGTSGSELTTENITTSHNSDAESAEIGRNNASSHSEGFSFEAAQPNSRTILAGSAIASPTGAGEYYSQGDYPDPDWQSADIRLDRSYQANDIPSSSPPASVTSGALPHNHGIGGASSQATQELEKLHQAMDKIKSEFDERLRVTRHPTEENMIGQGNKIMTPAALSNIPQLYHIIFQYVDQGANLRYPKISSVKEEERTAGRIRKGILATQIRHQFLLELRSSVMEHSTFVAPDARHWIQTASQRARSTYSRYKLGKTTHSRRHNGKGRGAGFSGSSK</sequence>
<accession>A0A9P7AGZ8</accession>
<evidence type="ECO:0000256" key="1">
    <source>
        <dbReference type="SAM" id="MobiDB-lite"/>
    </source>
</evidence>
<dbReference type="GeneID" id="64601078"/>
<gene>
    <name evidence="2" type="ORF">HD556DRAFT_1447642</name>
</gene>
<dbReference type="OrthoDB" id="10328360at2759"/>
<proteinExistence type="predicted"/>
<evidence type="ECO:0000313" key="2">
    <source>
        <dbReference type="EMBL" id="KAG1788615.1"/>
    </source>
</evidence>
<feature type="compositionally biased region" description="Gly residues" evidence="1">
    <location>
        <begin position="344"/>
        <end position="354"/>
    </location>
</feature>
<comment type="caution">
    <text evidence="2">The sequence shown here is derived from an EMBL/GenBank/DDBJ whole genome shotgun (WGS) entry which is preliminary data.</text>
</comment>
<dbReference type="AlphaFoldDB" id="A0A9P7AGZ8"/>
<reference evidence="2" key="1">
    <citation type="journal article" date="2020" name="New Phytol.">
        <title>Comparative genomics reveals dynamic genome evolution in host specialist ectomycorrhizal fungi.</title>
        <authorList>
            <person name="Lofgren L.A."/>
            <person name="Nguyen N.H."/>
            <person name="Vilgalys R."/>
            <person name="Ruytinx J."/>
            <person name="Liao H.L."/>
            <person name="Branco S."/>
            <person name="Kuo A."/>
            <person name="LaButti K."/>
            <person name="Lipzen A."/>
            <person name="Andreopoulos W."/>
            <person name="Pangilinan J."/>
            <person name="Riley R."/>
            <person name="Hundley H."/>
            <person name="Na H."/>
            <person name="Barry K."/>
            <person name="Grigoriev I.V."/>
            <person name="Stajich J.E."/>
            <person name="Kennedy P.G."/>
        </authorList>
    </citation>
    <scope>NUCLEOTIDE SEQUENCE</scope>
    <source>
        <strain evidence="2">S12</strain>
    </source>
</reference>
<feature type="compositionally biased region" description="Pro residues" evidence="1">
    <location>
        <begin position="7"/>
        <end position="17"/>
    </location>
</feature>
<feature type="region of interest" description="Disordered" evidence="1">
    <location>
        <begin position="325"/>
        <end position="354"/>
    </location>
</feature>
<evidence type="ECO:0000313" key="3">
    <source>
        <dbReference type="Proteomes" id="UP000719766"/>
    </source>
</evidence>